<feature type="transmembrane region" description="Helical" evidence="2">
    <location>
        <begin position="258"/>
        <end position="277"/>
    </location>
</feature>
<feature type="region of interest" description="Disordered" evidence="1">
    <location>
        <begin position="302"/>
        <end position="325"/>
    </location>
</feature>
<dbReference type="RefSeq" id="WP_129576295.1">
    <property type="nucleotide sequence ID" value="NZ_CP012672.1"/>
</dbReference>
<feature type="transmembrane region" description="Helical" evidence="2">
    <location>
        <begin position="481"/>
        <end position="503"/>
    </location>
</feature>
<feature type="transmembrane region" description="Helical" evidence="2">
    <location>
        <begin position="509"/>
        <end position="528"/>
    </location>
</feature>
<sequence length="1222" mass="132225">MTTPSAQGFGQRALWVSAVARGELRRQLLGSVNLILMASLVVQTCIYALNSEYMAQIGASDVPRNSPYVIYHFTSDNGFWLIFFLAHIMTSAVVDDLKHRFAEVAYTFPCGPRTYLFGKYLGALASGLVVAASVSISWVLVPMAMRHLAGRADLFMPTPWSAVAHAYALFLVPSVFGFGTLYFAAAVRSGRSAPAYALSFLVMAVWMVGILVLWRGGVDREAGEWLDPIGYNSVAAQLSYWTAEERIRGTMSLTGPFLANRLGVMGIGALALVAAFARPSAERLLVGYQRGEAGGSRGVWGRGQATRSPGHPSCAQTSSEAPALPRHEAKARFDTRAQGRAVALVAWQLLAESLRARGTRMVLLFGLILMVASAMFQLDGGADGPQLPWAGLVGLRLVEFFYMPTAIFLCSSAGSWVTRERDAGFSQIQDALPAPTWVIALPRALALAGLALALALAPTLSLLLVELAIDRATFAPREGMFFALAVIWPANLQVAALALFFYSVVSRRALAHFLAFSAVFLCVMNHSLSVVSQTALQYAMPIHVFYSPLTGLAPWITQAIWVNGWLLSVAAAIVFAAVLWWPRGTELAFRARLQRALRERSSGQMMVLGGIVAVGAHCGLRVYRAVNIENRYRSPGEERAEAALYEVTYVGVAAAPRPRVMEGKLEVELRPAEREARIAYELTLENGGSRPIEALDFDVPEKLSLAAIDAEDRTIASWDRDDRLRHHRITLGRPLESGETVRVTWRGAAAWPSFANEGKPHPMSSEGAWLQDRDLLPRLGYDRRRELRAEGYRRELGLPARRPLPSAPDAASSQQAYGLESTAFPLAVTVRAPDALDLVVSGAAEGHGQVEGRVSGSERLAIVAGRYARTSGTFGGAEGEVSVDVYHHPERVSVARAFRDAAVRSLGALSARYGDYGRPRVRIVEVPREIKATGLFGDVLLLSEEDGWDDAPENPGVLFATARHLSKRWWIDRLHPALVAGYATLGEGLPVLSGLVTVDAVLGRETRRAISDRIGEKVLRSIAEAREPVVPLMEADAGAYVPLYAGLAMQRLRDELGPDAFDGALRQHLGAQGGRGAPGASLASLASTWEALPGAGSAAQGLRTVESWAVRALSADGVPGEDGRWNISLDLAFTPYTFEGHAWRPSVAPASAQAPMTLALLDDAGNELSRVLATRSPGADRVTFTSERRPAAVVVDPDRVLLDRSPQQDRAAVRRAGVRWTR</sequence>
<dbReference type="EMBL" id="CP012672">
    <property type="protein sequence ID" value="AUX32754.1"/>
    <property type="molecule type" value="Genomic_DNA"/>
</dbReference>
<evidence type="ECO:0000313" key="3">
    <source>
        <dbReference type="EMBL" id="AUX32754.1"/>
    </source>
</evidence>
<feature type="transmembrane region" description="Helical" evidence="2">
    <location>
        <begin position="361"/>
        <end position="378"/>
    </location>
</feature>
<feature type="transmembrane region" description="Helical" evidence="2">
    <location>
        <begin position="160"/>
        <end position="183"/>
    </location>
</feature>
<protein>
    <submittedName>
        <fullName evidence="3">Uncharacterized protein</fullName>
    </submittedName>
</protein>
<feature type="transmembrane region" description="Helical" evidence="2">
    <location>
        <begin position="562"/>
        <end position="582"/>
    </location>
</feature>
<evidence type="ECO:0000313" key="4">
    <source>
        <dbReference type="Proteomes" id="UP000295497"/>
    </source>
</evidence>
<feature type="transmembrane region" description="Helical" evidence="2">
    <location>
        <begin position="120"/>
        <end position="140"/>
    </location>
</feature>
<feature type="transmembrane region" description="Helical" evidence="2">
    <location>
        <begin position="444"/>
        <end position="469"/>
    </location>
</feature>
<proteinExistence type="predicted"/>
<gene>
    <name evidence="3" type="ORF">SOCE836_049010</name>
</gene>
<evidence type="ECO:0000256" key="1">
    <source>
        <dbReference type="SAM" id="MobiDB-lite"/>
    </source>
</evidence>
<keyword evidence="2" id="KW-1133">Transmembrane helix</keyword>
<dbReference type="AlphaFoldDB" id="A0A4P2QRA4"/>
<feature type="transmembrane region" description="Helical" evidence="2">
    <location>
        <begin position="69"/>
        <end position="90"/>
    </location>
</feature>
<evidence type="ECO:0000256" key="2">
    <source>
        <dbReference type="SAM" id="Phobius"/>
    </source>
</evidence>
<organism evidence="3 4">
    <name type="scientific">Sorangium cellulosum</name>
    <name type="common">Polyangium cellulosum</name>
    <dbReference type="NCBI Taxonomy" id="56"/>
    <lineage>
        <taxon>Bacteria</taxon>
        <taxon>Pseudomonadati</taxon>
        <taxon>Myxococcota</taxon>
        <taxon>Polyangia</taxon>
        <taxon>Polyangiales</taxon>
        <taxon>Polyangiaceae</taxon>
        <taxon>Sorangium</taxon>
    </lineage>
</organism>
<accession>A0A4P2QRA4</accession>
<feature type="transmembrane region" description="Helical" evidence="2">
    <location>
        <begin position="28"/>
        <end position="49"/>
    </location>
</feature>
<feature type="transmembrane region" description="Helical" evidence="2">
    <location>
        <begin position="195"/>
        <end position="214"/>
    </location>
</feature>
<dbReference type="Proteomes" id="UP000295497">
    <property type="component" value="Chromosome"/>
</dbReference>
<keyword evidence="2" id="KW-0812">Transmembrane</keyword>
<reference evidence="3 4" key="1">
    <citation type="submission" date="2015-09" db="EMBL/GenBank/DDBJ databases">
        <title>Sorangium comparison.</title>
        <authorList>
            <person name="Zaburannyi N."/>
            <person name="Bunk B."/>
            <person name="Overmann J."/>
            <person name="Mueller R."/>
        </authorList>
    </citation>
    <scope>NUCLEOTIDE SEQUENCE [LARGE SCALE GENOMIC DNA]</scope>
    <source>
        <strain evidence="3 4">So ce836</strain>
    </source>
</reference>
<feature type="transmembrane region" description="Helical" evidence="2">
    <location>
        <begin position="603"/>
        <end position="623"/>
    </location>
</feature>
<keyword evidence="2" id="KW-0472">Membrane</keyword>
<name>A0A4P2QRA4_SORCE</name>